<comment type="catalytic activity">
    <reaction evidence="5">
        <text>L-glutaminyl-[peptide chain release factor] + S-adenosyl-L-methionine = N(5)-methyl-L-glutaminyl-[peptide chain release factor] + S-adenosyl-L-homocysteine + H(+)</text>
        <dbReference type="Rhea" id="RHEA:42896"/>
        <dbReference type="Rhea" id="RHEA-COMP:10271"/>
        <dbReference type="Rhea" id="RHEA-COMP:10272"/>
        <dbReference type="ChEBI" id="CHEBI:15378"/>
        <dbReference type="ChEBI" id="CHEBI:30011"/>
        <dbReference type="ChEBI" id="CHEBI:57856"/>
        <dbReference type="ChEBI" id="CHEBI:59789"/>
        <dbReference type="ChEBI" id="CHEBI:61891"/>
        <dbReference type="EC" id="2.1.1.297"/>
    </reaction>
</comment>
<organism evidence="8 9">
    <name type="scientific">Empedobacter stercoris</name>
    <dbReference type="NCBI Taxonomy" id="1628248"/>
    <lineage>
        <taxon>Bacteria</taxon>
        <taxon>Pseudomonadati</taxon>
        <taxon>Bacteroidota</taxon>
        <taxon>Flavobacteriia</taxon>
        <taxon>Flavobacteriales</taxon>
        <taxon>Weeksellaceae</taxon>
        <taxon>Empedobacter</taxon>
    </lineage>
</organism>
<evidence type="ECO:0000256" key="5">
    <source>
        <dbReference type="ARBA" id="ARBA00048391"/>
    </source>
</evidence>
<keyword evidence="3 8" id="KW-0808">Transferase</keyword>
<evidence type="ECO:0000256" key="2">
    <source>
        <dbReference type="ARBA" id="ARBA00022603"/>
    </source>
</evidence>
<keyword evidence="4" id="KW-0949">S-adenosyl-L-methionine</keyword>
<dbReference type="PROSITE" id="PS00092">
    <property type="entry name" value="N6_MTASE"/>
    <property type="match status" value="1"/>
</dbReference>
<dbReference type="EC" id="2.1.1.297" evidence="1"/>
<dbReference type="NCBIfam" id="TIGR03534">
    <property type="entry name" value="RF_mod_PrmC"/>
    <property type="match status" value="1"/>
</dbReference>
<dbReference type="InterPro" id="IPR050320">
    <property type="entry name" value="N5-glutamine_MTase"/>
</dbReference>
<sequence length="275" mass="31827">MTLAELKQLFISELESIYDQDEIEGVFLIYLEDKFDIQFIPSNEIDYTSEISSDIKQLKKGKPVQHITGKAFFYNDFFIVNENTLIPRPETEELIELIRNDYNPETELSLIDLGTGSGCIPISLAKLFPNSNVSAIDISEKALEVAQSNAQNLNVKIDFYQQNLLEDIQLNQKFDVIVSNPPYIRNLEKEEMHQNVLNFEPHLALFVENENALIFYERVLVFAENHLNQNGTIYCEINQYLGQETKQLFEKNYEFVTIYKDISGNDRMLKASNTQ</sequence>
<dbReference type="PANTHER" id="PTHR18895:SF74">
    <property type="entry name" value="MTRF1L RELEASE FACTOR GLUTAMINE METHYLTRANSFERASE"/>
    <property type="match status" value="1"/>
</dbReference>
<dbReference type="NCBIfam" id="TIGR00536">
    <property type="entry name" value="hemK_fam"/>
    <property type="match status" value="1"/>
</dbReference>
<evidence type="ECO:0000256" key="3">
    <source>
        <dbReference type="ARBA" id="ARBA00022679"/>
    </source>
</evidence>
<name>A0ABX1WIN0_9FLAO</name>
<dbReference type="Gene3D" id="3.40.50.150">
    <property type="entry name" value="Vaccinia Virus protein VP39"/>
    <property type="match status" value="1"/>
</dbReference>
<feature type="coiled-coil region" evidence="6">
    <location>
        <begin position="136"/>
        <end position="163"/>
    </location>
</feature>
<dbReference type="EMBL" id="JABFOQ010000001">
    <property type="protein sequence ID" value="NOJ74386.1"/>
    <property type="molecule type" value="Genomic_DNA"/>
</dbReference>
<evidence type="ECO:0000313" key="8">
    <source>
        <dbReference type="EMBL" id="NOJ74386.1"/>
    </source>
</evidence>
<dbReference type="CDD" id="cd02440">
    <property type="entry name" value="AdoMet_MTases"/>
    <property type="match status" value="1"/>
</dbReference>
<comment type="caution">
    <text evidence="8">The sequence shown here is derived from an EMBL/GenBank/DDBJ whole genome shotgun (WGS) entry which is preliminary data.</text>
</comment>
<dbReference type="Proteomes" id="UP000580344">
    <property type="component" value="Unassembled WGS sequence"/>
</dbReference>
<proteinExistence type="predicted"/>
<dbReference type="InterPro" id="IPR007848">
    <property type="entry name" value="Small_mtfrase_dom"/>
</dbReference>
<keyword evidence="2 8" id="KW-0489">Methyltransferase</keyword>
<feature type="domain" description="Methyltransferase small" evidence="7">
    <location>
        <begin position="106"/>
        <end position="190"/>
    </location>
</feature>
<evidence type="ECO:0000256" key="4">
    <source>
        <dbReference type="ARBA" id="ARBA00022691"/>
    </source>
</evidence>
<evidence type="ECO:0000313" key="9">
    <source>
        <dbReference type="Proteomes" id="UP000580344"/>
    </source>
</evidence>
<evidence type="ECO:0000256" key="6">
    <source>
        <dbReference type="SAM" id="Coils"/>
    </source>
</evidence>
<dbReference type="GO" id="GO:0102559">
    <property type="term" value="F:peptide chain release factor N(5)-glutamine methyltransferase activity"/>
    <property type="evidence" value="ECO:0007669"/>
    <property type="project" value="UniProtKB-EC"/>
</dbReference>
<evidence type="ECO:0000256" key="1">
    <source>
        <dbReference type="ARBA" id="ARBA00012771"/>
    </source>
</evidence>
<protein>
    <recommendedName>
        <fullName evidence="1">peptide chain release factor N(5)-glutamine methyltransferase</fullName>
        <ecNumber evidence="1">2.1.1.297</ecNumber>
    </recommendedName>
</protein>
<dbReference type="GO" id="GO:0032259">
    <property type="term" value="P:methylation"/>
    <property type="evidence" value="ECO:0007669"/>
    <property type="project" value="UniProtKB-KW"/>
</dbReference>
<dbReference type="Pfam" id="PF05175">
    <property type="entry name" value="MTS"/>
    <property type="match status" value="1"/>
</dbReference>
<keyword evidence="6" id="KW-0175">Coiled coil</keyword>
<keyword evidence="9" id="KW-1185">Reference proteome</keyword>
<dbReference type="InterPro" id="IPR004556">
    <property type="entry name" value="HemK-like"/>
</dbReference>
<gene>
    <name evidence="8" type="primary">prmC</name>
    <name evidence="8" type="ORF">HMH06_00750</name>
</gene>
<dbReference type="InterPro" id="IPR029063">
    <property type="entry name" value="SAM-dependent_MTases_sf"/>
</dbReference>
<dbReference type="RefSeq" id="WP_171621703.1">
    <property type="nucleotide sequence ID" value="NZ_CP104209.1"/>
</dbReference>
<dbReference type="InterPro" id="IPR002052">
    <property type="entry name" value="DNA_methylase_N6_adenine_CS"/>
</dbReference>
<evidence type="ECO:0000259" key="7">
    <source>
        <dbReference type="Pfam" id="PF05175"/>
    </source>
</evidence>
<dbReference type="InterPro" id="IPR019874">
    <property type="entry name" value="RF_methyltr_PrmC"/>
</dbReference>
<dbReference type="SUPFAM" id="SSF53335">
    <property type="entry name" value="S-adenosyl-L-methionine-dependent methyltransferases"/>
    <property type="match status" value="1"/>
</dbReference>
<accession>A0ABX1WIN0</accession>
<reference evidence="8 9" key="1">
    <citation type="submission" date="2020-05" db="EMBL/GenBank/DDBJ databases">
        <title>Tigecycline resistant gene in Empedobacter stercoris.</title>
        <authorList>
            <person name="Chen Y."/>
            <person name="Cheng Y."/>
            <person name="Zhou K."/>
        </authorList>
    </citation>
    <scope>NUCLEOTIDE SEQUENCE [LARGE SCALE GENOMIC DNA]</scope>
    <source>
        <strain evidence="8 9">ES202</strain>
    </source>
</reference>
<dbReference type="PANTHER" id="PTHR18895">
    <property type="entry name" value="HEMK METHYLTRANSFERASE"/>
    <property type="match status" value="1"/>
</dbReference>